<organism evidence="1 2">
    <name type="scientific">Trifolium medium</name>
    <dbReference type="NCBI Taxonomy" id="97028"/>
    <lineage>
        <taxon>Eukaryota</taxon>
        <taxon>Viridiplantae</taxon>
        <taxon>Streptophyta</taxon>
        <taxon>Embryophyta</taxon>
        <taxon>Tracheophyta</taxon>
        <taxon>Spermatophyta</taxon>
        <taxon>Magnoliopsida</taxon>
        <taxon>eudicotyledons</taxon>
        <taxon>Gunneridae</taxon>
        <taxon>Pentapetalae</taxon>
        <taxon>rosids</taxon>
        <taxon>fabids</taxon>
        <taxon>Fabales</taxon>
        <taxon>Fabaceae</taxon>
        <taxon>Papilionoideae</taxon>
        <taxon>50 kb inversion clade</taxon>
        <taxon>NPAAA clade</taxon>
        <taxon>Hologalegina</taxon>
        <taxon>IRL clade</taxon>
        <taxon>Trifolieae</taxon>
        <taxon>Trifolium</taxon>
    </lineage>
</organism>
<name>A0A392UR85_9FABA</name>
<keyword evidence="2" id="KW-1185">Reference proteome</keyword>
<reference evidence="1 2" key="1">
    <citation type="journal article" date="2018" name="Front. Plant Sci.">
        <title>Red Clover (Trifolium pratense) and Zigzag Clover (T. medium) - A Picture of Genomic Similarities and Differences.</title>
        <authorList>
            <person name="Dluhosova J."/>
            <person name="Istvanek J."/>
            <person name="Nedelnik J."/>
            <person name="Repkova J."/>
        </authorList>
    </citation>
    <scope>NUCLEOTIDE SEQUENCE [LARGE SCALE GENOMIC DNA]</scope>
    <source>
        <strain evidence="2">cv. 10/8</strain>
        <tissue evidence="1">Leaf</tissue>
    </source>
</reference>
<dbReference type="Proteomes" id="UP000265520">
    <property type="component" value="Unassembled WGS sequence"/>
</dbReference>
<dbReference type="AlphaFoldDB" id="A0A392UR85"/>
<sequence length="57" mass="6144">MFFCCRLPNQVTGSTRKRDDQNRPAASSKTITNGAGEKVCFSCSEESPLLCAALSCL</sequence>
<proteinExistence type="predicted"/>
<dbReference type="EMBL" id="LXQA010868923">
    <property type="protein sequence ID" value="MCI74830.1"/>
    <property type="molecule type" value="Genomic_DNA"/>
</dbReference>
<protein>
    <submittedName>
        <fullName evidence="1">Uncharacterized protein</fullName>
    </submittedName>
</protein>
<evidence type="ECO:0000313" key="2">
    <source>
        <dbReference type="Proteomes" id="UP000265520"/>
    </source>
</evidence>
<comment type="caution">
    <text evidence="1">The sequence shown here is derived from an EMBL/GenBank/DDBJ whole genome shotgun (WGS) entry which is preliminary data.</text>
</comment>
<evidence type="ECO:0000313" key="1">
    <source>
        <dbReference type="EMBL" id="MCI74830.1"/>
    </source>
</evidence>
<accession>A0A392UR85</accession>